<organism evidence="1 2">
    <name type="scientific">Populus alba x Populus x berolinensis</name>
    <dbReference type="NCBI Taxonomy" id="444605"/>
    <lineage>
        <taxon>Eukaryota</taxon>
        <taxon>Viridiplantae</taxon>
        <taxon>Streptophyta</taxon>
        <taxon>Embryophyta</taxon>
        <taxon>Tracheophyta</taxon>
        <taxon>Spermatophyta</taxon>
        <taxon>Magnoliopsida</taxon>
        <taxon>eudicotyledons</taxon>
        <taxon>Gunneridae</taxon>
        <taxon>Pentapetalae</taxon>
        <taxon>rosids</taxon>
        <taxon>fabids</taxon>
        <taxon>Malpighiales</taxon>
        <taxon>Salicaceae</taxon>
        <taxon>Saliceae</taxon>
        <taxon>Populus</taxon>
    </lineage>
</organism>
<evidence type="ECO:0000313" key="1">
    <source>
        <dbReference type="EMBL" id="KAJ6997420.1"/>
    </source>
</evidence>
<comment type="caution">
    <text evidence="1">The sequence shown here is derived from an EMBL/GenBank/DDBJ whole genome shotgun (WGS) entry which is preliminary data.</text>
</comment>
<dbReference type="AlphaFoldDB" id="A0AAD6QVG7"/>
<gene>
    <name evidence="1" type="ORF">NC653_013863</name>
</gene>
<proteinExistence type="predicted"/>
<name>A0AAD6QVG7_9ROSI</name>
<dbReference type="Proteomes" id="UP001164929">
    <property type="component" value="Chromosome 5"/>
</dbReference>
<keyword evidence="2" id="KW-1185">Reference proteome</keyword>
<dbReference type="EMBL" id="JAQIZT010000005">
    <property type="protein sequence ID" value="KAJ6997420.1"/>
    <property type="molecule type" value="Genomic_DNA"/>
</dbReference>
<sequence length="110" mass="12552">MSVLLRSVRPTLFKTGKLWLRVIWKDFTEIADVAGTTSVVAESQCESVLLHFLASLETCHRHLPVPIRSRLPILTCTEPVFQKLPWNAHAPLSRNFPFINKCPVFLNQIN</sequence>
<reference evidence="1" key="1">
    <citation type="journal article" date="2023" name="Mol. Ecol. Resour.">
        <title>Chromosome-level genome assembly of a triploid poplar Populus alba 'Berolinensis'.</title>
        <authorList>
            <person name="Chen S."/>
            <person name="Yu Y."/>
            <person name="Wang X."/>
            <person name="Wang S."/>
            <person name="Zhang T."/>
            <person name="Zhou Y."/>
            <person name="He R."/>
            <person name="Meng N."/>
            <person name="Wang Y."/>
            <person name="Liu W."/>
            <person name="Liu Z."/>
            <person name="Liu J."/>
            <person name="Guo Q."/>
            <person name="Huang H."/>
            <person name="Sederoff R.R."/>
            <person name="Wang G."/>
            <person name="Qu G."/>
            <person name="Chen S."/>
        </authorList>
    </citation>
    <scope>NUCLEOTIDE SEQUENCE</scope>
    <source>
        <strain evidence="1">SC-2020</strain>
    </source>
</reference>
<accession>A0AAD6QVG7</accession>
<evidence type="ECO:0000313" key="2">
    <source>
        <dbReference type="Proteomes" id="UP001164929"/>
    </source>
</evidence>
<protein>
    <submittedName>
        <fullName evidence="1">Uncharacterized protein</fullName>
    </submittedName>
</protein>